<evidence type="ECO:0000256" key="10">
    <source>
        <dbReference type="PIRNR" id="PIRNR002786"/>
    </source>
</evidence>
<proteinExistence type="inferred from homology"/>
<evidence type="ECO:0000256" key="4">
    <source>
        <dbReference type="ARBA" id="ARBA00022475"/>
    </source>
</evidence>
<dbReference type="NCBIfam" id="NF037980">
    <property type="entry name" value="T2SS_GspK"/>
    <property type="match status" value="1"/>
</dbReference>
<dbReference type="RefSeq" id="WP_279245064.1">
    <property type="nucleotide sequence ID" value="NZ_SHNN01000002.1"/>
</dbReference>
<evidence type="ECO:0000256" key="8">
    <source>
        <dbReference type="ARBA" id="ARBA00022989"/>
    </source>
</evidence>
<keyword evidence="3 10" id="KW-0813">Transport</keyword>
<comment type="subcellular location">
    <subcellularLocation>
        <location evidence="1 10">Cell inner membrane</location>
    </subcellularLocation>
</comment>
<evidence type="ECO:0000256" key="9">
    <source>
        <dbReference type="ARBA" id="ARBA00023136"/>
    </source>
</evidence>
<dbReference type="Gene3D" id="1.10.40.60">
    <property type="entry name" value="EpsJ-like"/>
    <property type="match status" value="2"/>
</dbReference>
<keyword evidence="9 10" id="KW-0472">Membrane</keyword>
<dbReference type="Pfam" id="PF21687">
    <property type="entry name" value="T2SSK_1st"/>
    <property type="match status" value="1"/>
</dbReference>
<evidence type="ECO:0000259" key="11">
    <source>
        <dbReference type="Pfam" id="PF21687"/>
    </source>
</evidence>
<dbReference type="InterPro" id="IPR049031">
    <property type="entry name" value="T2SSK_SAM-like_1st"/>
</dbReference>
<evidence type="ECO:0000256" key="7">
    <source>
        <dbReference type="ARBA" id="ARBA00022927"/>
    </source>
</evidence>
<keyword evidence="4 10" id="KW-1003">Cell membrane</keyword>
<dbReference type="Gene3D" id="3.30.1300.30">
    <property type="entry name" value="GSPII I/J protein-like"/>
    <property type="match status" value="1"/>
</dbReference>
<dbReference type="SUPFAM" id="SSF158544">
    <property type="entry name" value="GspK insert domain-like"/>
    <property type="match status" value="1"/>
</dbReference>
<organism evidence="12 13">
    <name type="scientific">Candidatus Litorirhabdus singularis</name>
    <dbReference type="NCBI Taxonomy" id="2518993"/>
    <lineage>
        <taxon>Bacteria</taxon>
        <taxon>Pseudomonadati</taxon>
        <taxon>Pseudomonadota</taxon>
        <taxon>Gammaproteobacteria</taxon>
        <taxon>Cellvibrionales</taxon>
        <taxon>Halieaceae</taxon>
        <taxon>Candidatus Litorirhabdus</taxon>
    </lineage>
</organism>
<keyword evidence="8" id="KW-1133">Transmembrane helix</keyword>
<dbReference type="PANTHER" id="PTHR38831:SF1">
    <property type="entry name" value="TYPE II SECRETION SYSTEM PROTEIN K-RELATED"/>
    <property type="match status" value="1"/>
</dbReference>
<comment type="similarity">
    <text evidence="2 10">Belongs to the GSP K family.</text>
</comment>
<dbReference type="PIRSF" id="PIRSF002786">
    <property type="entry name" value="XcpX"/>
    <property type="match status" value="1"/>
</dbReference>
<feature type="domain" description="T2SS protein K first SAM-like" evidence="11">
    <location>
        <begin position="124"/>
        <end position="233"/>
    </location>
</feature>
<dbReference type="InterPro" id="IPR038072">
    <property type="entry name" value="GspK_central_sf"/>
</dbReference>
<reference evidence="12" key="1">
    <citation type="submission" date="2019-02" db="EMBL/GenBank/DDBJ databases">
        <authorList>
            <person name="Li S.-H."/>
        </authorList>
    </citation>
    <scope>NUCLEOTIDE SEQUENCE</scope>
    <source>
        <strain evidence="12">IMCC14734</strain>
    </source>
</reference>
<dbReference type="InterPro" id="IPR005628">
    <property type="entry name" value="GspK"/>
</dbReference>
<keyword evidence="7" id="KW-0653">Protein transport</keyword>
<sequence length="346" mass="38530">MSYLRVSKRVRLMQRAGPRWRQRGSALVVTLLVFAIGMALVVPMYSEYTLLLKRHSNSYIAEQGYAYLRGGEELAAMLLLRDTEEDTARNLVRDDLSEDWAQQVPPYALDDGGWLAGKLEDLQGRFNLNSLSGQATETERFTVPQQQFIRLLQALEGPELQLQDAIAITHAVADWIDVDANPREYGAEDDYYYDATPPYRAANRALVSVSELRAIANVTPEIFRALQPLVTVWTADQKINIHTAPLGVLRSINSDGDLSPLTLEDGEQLIELRGPAGFAGLTEFLSSPVLLDRTISPGLRASLSESSNYFLFEAEVDVADRISRLYSVLHRQNNSVTTLVRASGSL</sequence>
<evidence type="ECO:0000256" key="2">
    <source>
        <dbReference type="ARBA" id="ARBA00007246"/>
    </source>
</evidence>
<keyword evidence="5 10" id="KW-0997">Cell inner membrane</keyword>
<accession>A0ABT3TFI3</accession>
<dbReference type="PANTHER" id="PTHR38831">
    <property type="entry name" value="TYPE II SECRETION SYSTEM PROTEIN K"/>
    <property type="match status" value="1"/>
</dbReference>
<evidence type="ECO:0000313" key="13">
    <source>
        <dbReference type="Proteomes" id="UP001143362"/>
    </source>
</evidence>
<evidence type="ECO:0000256" key="5">
    <source>
        <dbReference type="ARBA" id="ARBA00022519"/>
    </source>
</evidence>
<evidence type="ECO:0000256" key="6">
    <source>
        <dbReference type="ARBA" id="ARBA00022692"/>
    </source>
</evidence>
<evidence type="ECO:0000313" key="12">
    <source>
        <dbReference type="EMBL" id="MCX2981048.1"/>
    </source>
</evidence>
<dbReference type="Proteomes" id="UP001143362">
    <property type="component" value="Unassembled WGS sequence"/>
</dbReference>
<dbReference type="SUPFAM" id="SSF54523">
    <property type="entry name" value="Pili subunits"/>
    <property type="match status" value="1"/>
</dbReference>
<evidence type="ECO:0000256" key="3">
    <source>
        <dbReference type="ARBA" id="ARBA00022448"/>
    </source>
</evidence>
<comment type="caution">
    <text evidence="12">The sequence shown here is derived from an EMBL/GenBank/DDBJ whole genome shotgun (WGS) entry which is preliminary data.</text>
</comment>
<keyword evidence="6" id="KW-0812">Transmembrane</keyword>
<gene>
    <name evidence="12" type="ORF">EYC98_09250</name>
</gene>
<dbReference type="InterPro" id="IPR045584">
    <property type="entry name" value="Pilin-like"/>
</dbReference>
<evidence type="ECO:0000256" key="1">
    <source>
        <dbReference type="ARBA" id="ARBA00004533"/>
    </source>
</evidence>
<keyword evidence="13" id="KW-1185">Reference proteome</keyword>
<dbReference type="EMBL" id="SHNN01000002">
    <property type="protein sequence ID" value="MCX2981048.1"/>
    <property type="molecule type" value="Genomic_DNA"/>
</dbReference>
<name>A0ABT3TFI3_9GAMM</name>
<protein>
    <recommendedName>
        <fullName evidence="10">Type II secretion system protein K</fullName>
    </recommendedName>
</protein>